<feature type="region of interest" description="Disordered" evidence="1">
    <location>
        <begin position="156"/>
        <end position="195"/>
    </location>
</feature>
<evidence type="ECO:0000313" key="5">
    <source>
        <dbReference type="Proteomes" id="UP001589707"/>
    </source>
</evidence>
<sequence>MPDFHLIHAEVTDTAVVLDIEACDPLTGCPGCGVIPTGHGRVTVTLVDAPSAGRPARLRWRKHRWICRESACPVVTFTEQNPQVAAPRALLTTRAVRWAIRQLRYENASIQGLARQLGTTWNTLWSQIRPVLNTAADDPARFDGVEVLGVDEHVWHHTDPRRRGPKGTHRHGRSLLPPAPDGTSAGSRPGTLSNGVQGLARRTRAQLPQRCAGCDAGPVPGIQEHDR</sequence>
<accession>A0ABV5X0U7</accession>
<proteinExistence type="predicted"/>
<protein>
    <submittedName>
        <fullName evidence="4">Transposase family protein</fullName>
    </submittedName>
</protein>
<keyword evidence="5" id="KW-1185">Reference proteome</keyword>
<dbReference type="InterPro" id="IPR029261">
    <property type="entry name" value="Transposase_Znf"/>
</dbReference>
<feature type="compositionally biased region" description="Polar residues" evidence="1">
    <location>
        <begin position="184"/>
        <end position="195"/>
    </location>
</feature>
<feature type="compositionally biased region" description="Basic residues" evidence="1">
    <location>
        <begin position="163"/>
        <end position="173"/>
    </location>
</feature>
<dbReference type="Proteomes" id="UP001589707">
    <property type="component" value="Unassembled WGS sequence"/>
</dbReference>
<feature type="domain" description="Transposase IS204/IS1001/IS1096/IS1165 helix-turn-helix" evidence="2">
    <location>
        <begin position="79"/>
        <end position="128"/>
    </location>
</feature>
<feature type="domain" description="Transposase IS204/IS1001/IS1096/IS1165 zinc-finger" evidence="3">
    <location>
        <begin position="27"/>
        <end position="72"/>
    </location>
</feature>
<name>A0ABV5X0U7_9MICO</name>
<comment type="caution">
    <text evidence="4">The sequence shown here is derived from an EMBL/GenBank/DDBJ whole genome shotgun (WGS) entry which is preliminary data.</text>
</comment>
<evidence type="ECO:0000259" key="2">
    <source>
        <dbReference type="Pfam" id="PF13542"/>
    </source>
</evidence>
<evidence type="ECO:0000313" key="4">
    <source>
        <dbReference type="EMBL" id="MFB9776060.1"/>
    </source>
</evidence>
<dbReference type="EMBL" id="JBHMAU010000046">
    <property type="protein sequence ID" value="MFB9776060.1"/>
    <property type="molecule type" value="Genomic_DNA"/>
</dbReference>
<gene>
    <name evidence="4" type="ORF">ACFFN1_06545</name>
</gene>
<organism evidence="4 5">
    <name type="scientific">Brevibacterium otitidis</name>
    <dbReference type="NCBI Taxonomy" id="53364"/>
    <lineage>
        <taxon>Bacteria</taxon>
        <taxon>Bacillati</taxon>
        <taxon>Actinomycetota</taxon>
        <taxon>Actinomycetes</taxon>
        <taxon>Micrococcales</taxon>
        <taxon>Brevibacteriaceae</taxon>
        <taxon>Brevibacterium</taxon>
    </lineage>
</organism>
<dbReference type="RefSeq" id="WP_376839705.1">
    <property type="nucleotide sequence ID" value="NZ_JBHMAU010000046.1"/>
</dbReference>
<dbReference type="Pfam" id="PF14690">
    <property type="entry name" value="Zn_ribbon_ISL3"/>
    <property type="match status" value="1"/>
</dbReference>
<dbReference type="Pfam" id="PF13542">
    <property type="entry name" value="HTH_Tnp_ISL3"/>
    <property type="match status" value="1"/>
</dbReference>
<evidence type="ECO:0000256" key="1">
    <source>
        <dbReference type="SAM" id="MobiDB-lite"/>
    </source>
</evidence>
<reference evidence="4 5" key="1">
    <citation type="submission" date="2024-09" db="EMBL/GenBank/DDBJ databases">
        <authorList>
            <person name="Sun Q."/>
            <person name="Mori K."/>
        </authorList>
    </citation>
    <scope>NUCLEOTIDE SEQUENCE [LARGE SCALE GENOMIC DNA]</scope>
    <source>
        <strain evidence="4 5">JCM 11683</strain>
    </source>
</reference>
<dbReference type="InterPro" id="IPR032877">
    <property type="entry name" value="Transposase_HTH"/>
</dbReference>
<evidence type="ECO:0000259" key="3">
    <source>
        <dbReference type="Pfam" id="PF14690"/>
    </source>
</evidence>